<accession>A0AAI9U854</accession>
<comment type="caution">
    <text evidence="2">The sequence shown here is derived from an EMBL/GenBank/DDBJ whole genome shotgun (WGS) entry which is preliminary data.</text>
</comment>
<proteinExistence type="predicted"/>
<evidence type="ECO:0000313" key="2">
    <source>
        <dbReference type="EMBL" id="KAK1452376.1"/>
    </source>
</evidence>
<dbReference type="Proteomes" id="UP001239213">
    <property type="component" value="Unassembled WGS sequence"/>
</dbReference>
<organism evidence="2 3">
    <name type="scientific">Colletotrichum cuscutae</name>
    <dbReference type="NCBI Taxonomy" id="1209917"/>
    <lineage>
        <taxon>Eukaryota</taxon>
        <taxon>Fungi</taxon>
        <taxon>Dikarya</taxon>
        <taxon>Ascomycota</taxon>
        <taxon>Pezizomycotina</taxon>
        <taxon>Sordariomycetes</taxon>
        <taxon>Hypocreomycetidae</taxon>
        <taxon>Glomerellales</taxon>
        <taxon>Glomerellaceae</taxon>
        <taxon>Colletotrichum</taxon>
        <taxon>Colletotrichum acutatum species complex</taxon>
    </lineage>
</organism>
<evidence type="ECO:0000313" key="3">
    <source>
        <dbReference type="Proteomes" id="UP001239213"/>
    </source>
</evidence>
<protein>
    <submittedName>
        <fullName evidence="2">Uncharacterized protein</fullName>
    </submittedName>
</protein>
<gene>
    <name evidence="2" type="ORF">CCUS01_10867</name>
</gene>
<dbReference type="AlphaFoldDB" id="A0AAI9U854"/>
<feature type="region of interest" description="Disordered" evidence="1">
    <location>
        <begin position="58"/>
        <end position="99"/>
    </location>
</feature>
<dbReference type="EMBL" id="MPDP01000298">
    <property type="protein sequence ID" value="KAK1452376.1"/>
    <property type="molecule type" value="Genomic_DNA"/>
</dbReference>
<evidence type="ECO:0000256" key="1">
    <source>
        <dbReference type="SAM" id="MobiDB-lite"/>
    </source>
</evidence>
<name>A0AAI9U854_9PEZI</name>
<sequence length="99" mass="11203">MRRERVRPTGSTARLLRLSTQWWWRVRCRKAAQQSNVPYLTDHSVVTAQPALQAITSRPAAAHSCDRPQARRPLRRTARPVFPGGIGAPRRPSPQGWAL</sequence>
<reference evidence="2" key="1">
    <citation type="submission" date="2016-11" db="EMBL/GenBank/DDBJ databases">
        <title>The genome sequence of Colletotrichum cuscutae.</title>
        <authorList>
            <person name="Baroncelli R."/>
        </authorList>
    </citation>
    <scope>NUCLEOTIDE SEQUENCE</scope>
    <source>
        <strain evidence="2">IMI 304802</strain>
    </source>
</reference>
<keyword evidence="3" id="KW-1185">Reference proteome</keyword>